<evidence type="ECO:0000313" key="2">
    <source>
        <dbReference type="Proteomes" id="UP001060085"/>
    </source>
</evidence>
<keyword evidence="2" id="KW-1185">Reference proteome</keyword>
<gene>
    <name evidence="1" type="ORF">M9H77_06167</name>
</gene>
<accession>A0ACC0BRC3</accession>
<dbReference type="EMBL" id="CM044702">
    <property type="protein sequence ID" value="KAI5675217.1"/>
    <property type="molecule type" value="Genomic_DNA"/>
</dbReference>
<comment type="caution">
    <text evidence="1">The sequence shown here is derived from an EMBL/GenBank/DDBJ whole genome shotgun (WGS) entry which is preliminary data.</text>
</comment>
<dbReference type="Proteomes" id="UP001060085">
    <property type="component" value="Linkage Group LG02"/>
</dbReference>
<name>A0ACC0BRC3_CATRO</name>
<proteinExistence type="predicted"/>
<reference evidence="2" key="1">
    <citation type="journal article" date="2023" name="Nat. Plants">
        <title>Single-cell RNA sequencing provides a high-resolution roadmap for understanding the multicellular compartmentation of specialized metabolism.</title>
        <authorList>
            <person name="Sun S."/>
            <person name="Shen X."/>
            <person name="Li Y."/>
            <person name="Li Y."/>
            <person name="Wang S."/>
            <person name="Li R."/>
            <person name="Zhang H."/>
            <person name="Shen G."/>
            <person name="Guo B."/>
            <person name="Wei J."/>
            <person name="Xu J."/>
            <person name="St-Pierre B."/>
            <person name="Chen S."/>
            <person name="Sun C."/>
        </authorList>
    </citation>
    <scope>NUCLEOTIDE SEQUENCE [LARGE SCALE GENOMIC DNA]</scope>
</reference>
<sequence length="650" mass="72661">MFSHISASSSSSSSIITATALCCKLRSSLFPSSSKLFRPNFHFYPSFPSILRKRHSNFSLRASMDSSSSSTTAVDSVADDLRNQSLESNDAAGNKNDSYCTSTRPKLKLEELNWDHSFVRELPGDPRTDVMSREVLHACYSKVSPSVQVENPQLVAWSESVAEFLDLDPKEFERSDFPLLFSGASPLVGAVTHAQCYGGHQFGMWAGQLGDGRAITLGEVLNSKLERWELQLKGAGKTPYSRFADGLAVLRSSIREFLCSEAMHFLGIPTTRALCLVTTGKLVTRDMFYDGNPKEEPGAIVCRVAQSFLRFGSYQIHASRGKEDIDIVRTLADYTIRHHFPHLENMSKSESVSFSTGDDNNEVVDLTSNKYAAWAVEVAERTASLVARWQGVGFTHGVLNTDNMSVLGLTIDYGPFGFLDAFDPSYTPNTTDLPGRRYCFSNQPDIGLWNIGQFVTTLSAADLINEKEANYAMERYGNKFMDDYKAIMTRKLGLSKYNKQLTSKLLNNMAVDKVDYTNFFRSLSNIKADPTIPEEELLIPLKAVLLDIGKERKEAWTSWVQTYIQELASSGISDEERKASMNSVNPKYILRNYLCQSAIDAAEMGDFEEVRRLLKVMERPYDDQPGMEKYARLPPAWAYRPGVCMLSCSS</sequence>
<protein>
    <submittedName>
        <fullName evidence="1">Uncharacterized protein</fullName>
    </submittedName>
</protein>
<evidence type="ECO:0000313" key="1">
    <source>
        <dbReference type="EMBL" id="KAI5675217.1"/>
    </source>
</evidence>
<organism evidence="1 2">
    <name type="scientific">Catharanthus roseus</name>
    <name type="common">Madagascar periwinkle</name>
    <name type="synonym">Vinca rosea</name>
    <dbReference type="NCBI Taxonomy" id="4058"/>
    <lineage>
        <taxon>Eukaryota</taxon>
        <taxon>Viridiplantae</taxon>
        <taxon>Streptophyta</taxon>
        <taxon>Embryophyta</taxon>
        <taxon>Tracheophyta</taxon>
        <taxon>Spermatophyta</taxon>
        <taxon>Magnoliopsida</taxon>
        <taxon>eudicotyledons</taxon>
        <taxon>Gunneridae</taxon>
        <taxon>Pentapetalae</taxon>
        <taxon>asterids</taxon>
        <taxon>lamiids</taxon>
        <taxon>Gentianales</taxon>
        <taxon>Apocynaceae</taxon>
        <taxon>Rauvolfioideae</taxon>
        <taxon>Vinceae</taxon>
        <taxon>Catharanthinae</taxon>
        <taxon>Catharanthus</taxon>
    </lineage>
</organism>